<evidence type="ECO:0000256" key="4">
    <source>
        <dbReference type="ARBA" id="ARBA00022679"/>
    </source>
</evidence>
<evidence type="ECO:0000313" key="11">
    <source>
        <dbReference type="Proteomes" id="UP001375743"/>
    </source>
</evidence>
<keyword evidence="2" id="KW-1003">Cell membrane</keyword>
<evidence type="ECO:0000256" key="6">
    <source>
        <dbReference type="ARBA" id="ARBA00022989"/>
    </source>
</evidence>
<comment type="subcellular location">
    <subcellularLocation>
        <location evidence="1">Cell membrane</location>
        <topology evidence="1">Multi-pass membrane protein</topology>
    </subcellularLocation>
</comment>
<keyword evidence="4 10" id="KW-0808">Transferase</keyword>
<evidence type="ECO:0000313" key="10">
    <source>
        <dbReference type="EMBL" id="MEK0085989.1"/>
    </source>
</evidence>
<comment type="caution">
    <text evidence="10">The sequence shown here is derived from an EMBL/GenBank/DDBJ whole genome shotgun (WGS) entry which is preliminary data.</text>
</comment>
<evidence type="ECO:0000259" key="9">
    <source>
        <dbReference type="Pfam" id="PF13231"/>
    </source>
</evidence>
<name>A0ABU8XY54_9PROT</name>
<feature type="transmembrane region" description="Helical" evidence="8">
    <location>
        <begin position="324"/>
        <end position="347"/>
    </location>
</feature>
<accession>A0ABU8XY54</accession>
<feature type="transmembrane region" description="Helical" evidence="8">
    <location>
        <begin position="299"/>
        <end position="318"/>
    </location>
</feature>
<feature type="transmembrane region" description="Helical" evidence="8">
    <location>
        <begin position="20"/>
        <end position="38"/>
    </location>
</feature>
<dbReference type="RefSeq" id="WP_418161836.1">
    <property type="nucleotide sequence ID" value="NZ_JBBLZC010000040.1"/>
</dbReference>
<dbReference type="GO" id="GO:0016757">
    <property type="term" value="F:glycosyltransferase activity"/>
    <property type="evidence" value="ECO:0007669"/>
    <property type="project" value="UniProtKB-KW"/>
</dbReference>
<feature type="transmembrane region" description="Helical" evidence="8">
    <location>
        <begin position="368"/>
        <end position="392"/>
    </location>
</feature>
<dbReference type="Pfam" id="PF13231">
    <property type="entry name" value="PMT_2"/>
    <property type="match status" value="1"/>
</dbReference>
<dbReference type="InterPro" id="IPR038731">
    <property type="entry name" value="RgtA/B/C-like"/>
</dbReference>
<feature type="transmembrane region" description="Helical" evidence="8">
    <location>
        <begin position="267"/>
        <end position="292"/>
    </location>
</feature>
<evidence type="ECO:0000256" key="1">
    <source>
        <dbReference type="ARBA" id="ARBA00004651"/>
    </source>
</evidence>
<evidence type="ECO:0000256" key="8">
    <source>
        <dbReference type="SAM" id="Phobius"/>
    </source>
</evidence>
<keyword evidence="5 8" id="KW-0812">Transmembrane</keyword>
<proteinExistence type="predicted"/>
<dbReference type="PANTHER" id="PTHR33908:SF11">
    <property type="entry name" value="MEMBRANE PROTEIN"/>
    <property type="match status" value="1"/>
</dbReference>
<feature type="transmembrane region" description="Helical" evidence="8">
    <location>
        <begin position="225"/>
        <end position="247"/>
    </location>
</feature>
<gene>
    <name evidence="10" type="ORF">U1T56_22770</name>
</gene>
<evidence type="ECO:0000256" key="3">
    <source>
        <dbReference type="ARBA" id="ARBA00022676"/>
    </source>
</evidence>
<keyword evidence="6 8" id="KW-1133">Transmembrane helix</keyword>
<feature type="transmembrane region" description="Helical" evidence="8">
    <location>
        <begin position="91"/>
        <end position="112"/>
    </location>
</feature>
<protein>
    <submittedName>
        <fullName evidence="10">Glycosyltransferase family 39 protein</fullName>
        <ecNumber evidence="10">2.4.-.-</ecNumber>
    </submittedName>
</protein>
<keyword evidence="3 10" id="KW-0328">Glycosyltransferase</keyword>
<evidence type="ECO:0000256" key="2">
    <source>
        <dbReference type="ARBA" id="ARBA00022475"/>
    </source>
</evidence>
<keyword evidence="7 8" id="KW-0472">Membrane</keyword>
<evidence type="ECO:0000256" key="7">
    <source>
        <dbReference type="ARBA" id="ARBA00023136"/>
    </source>
</evidence>
<dbReference type="EC" id="2.4.-.-" evidence="10"/>
<dbReference type="EMBL" id="JBBLZC010000040">
    <property type="protein sequence ID" value="MEK0085989.1"/>
    <property type="molecule type" value="Genomic_DNA"/>
</dbReference>
<feature type="transmembrane region" description="Helical" evidence="8">
    <location>
        <begin position="119"/>
        <end position="138"/>
    </location>
</feature>
<organism evidence="10 11">
    <name type="scientific">Benzoatithermus flavus</name>
    <dbReference type="NCBI Taxonomy" id="3108223"/>
    <lineage>
        <taxon>Bacteria</taxon>
        <taxon>Pseudomonadati</taxon>
        <taxon>Pseudomonadota</taxon>
        <taxon>Alphaproteobacteria</taxon>
        <taxon>Geminicoccales</taxon>
        <taxon>Geminicoccaceae</taxon>
        <taxon>Benzoatithermus</taxon>
    </lineage>
</organism>
<dbReference type="Proteomes" id="UP001375743">
    <property type="component" value="Unassembled WGS sequence"/>
</dbReference>
<dbReference type="InterPro" id="IPR050297">
    <property type="entry name" value="LipidA_mod_glycosyltrf_83"/>
</dbReference>
<dbReference type="PANTHER" id="PTHR33908">
    <property type="entry name" value="MANNOSYLTRANSFERASE YKCB-RELATED"/>
    <property type="match status" value="1"/>
</dbReference>
<feature type="transmembrane region" description="Helical" evidence="8">
    <location>
        <begin position="194"/>
        <end position="213"/>
    </location>
</feature>
<feature type="transmembrane region" description="Helical" evidence="8">
    <location>
        <begin position="144"/>
        <end position="164"/>
    </location>
</feature>
<evidence type="ECO:0000256" key="5">
    <source>
        <dbReference type="ARBA" id="ARBA00022692"/>
    </source>
</evidence>
<reference evidence="10 11" key="1">
    <citation type="submission" date="2024-01" db="EMBL/GenBank/DDBJ databases">
        <title>Multi-omics insights into the function and evolution of sodium benzoate biodegradation pathways in Benzoatithermus flavus gen. nov., sp. nov. from hot spring.</title>
        <authorList>
            <person name="Hu C.-J."/>
            <person name="Li W.-J."/>
        </authorList>
    </citation>
    <scope>NUCLEOTIDE SEQUENCE [LARGE SCALE GENOMIC DNA]</scope>
    <source>
        <strain evidence="10 11">SYSU G07066</strain>
    </source>
</reference>
<sequence length="560" mass="61444">MLSSATLDDQVADRAWRLRLEPLLLVLAAGLLYTIHLGRLPNPDELHHVIAAHGLLVDGRPSIAEGIYTRGLLYTWLVAGSYALFGQESLAIARFPSVVCMALLVGVLFVWLRREADRRAAWLGAVLFAVSPFAVDIAQFARFYAPQCLTFFVAAILLHAAVLTPAGLARRALLAGLALPCLLLALHLQPTTLIGLVGIGVWAAGCFVLPWLVAPDVPPARRRAIVLGLLGAGLVLLAALWLTGILGDLWHRYRWTPLFNRKEQEQFWYYHAWFSLLYPTLWPLTGLLGLVAVAARPRAAAFALVTFAVAFLLNSLAAAKSLRYIVYAQPFLFAVWGIGLASLWPGLRAGARHLRAELADRLAFLGPAYRPLGGVLVASGLLFLLLANPFWLRTASLLADITVPPEQPAPDWPKVKAALEPWVARADIVVTTEELATLYFLGRYDVRFSPSKLEELDRDQQHEFGIDFRTGRPVIATRESLERILACYPTGIVLGPEASWNHPILITPELARLIQAHAEPIPLPRDSHVFAYRWARPADTAPPAACAGLPSFAHRKTGSP</sequence>
<feature type="domain" description="Glycosyltransferase RgtA/B/C/D-like" evidence="9">
    <location>
        <begin position="71"/>
        <end position="179"/>
    </location>
</feature>
<keyword evidence="11" id="KW-1185">Reference proteome</keyword>